<proteinExistence type="inferred from homology"/>
<protein>
    <submittedName>
        <fullName evidence="4">Uncharacterized protein</fullName>
    </submittedName>
</protein>
<evidence type="ECO:0000256" key="2">
    <source>
        <dbReference type="ARBA" id="ARBA00022801"/>
    </source>
</evidence>
<sequence>MEQAMQEIPKSRHKLTPLYLGPTAGMRLLKSVRKDYTLISFRFLYVLNILDFYIYNFSQCPLLQ</sequence>
<comment type="similarity">
    <text evidence="1">Belongs to the GDA1/CD39 NTPase family.</text>
</comment>
<accession>A0A8C2Q607</accession>
<evidence type="ECO:0000256" key="1">
    <source>
        <dbReference type="ARBA" id="ARBA00009283"/>
    </source>
</evidence>
<feature type="transmembrane region" description="Helical" evidence="3">
    <location>
        <begin position="36"/>
        <end position="55"/>
    </location>
</feature>
<dbReference type="Ensembl" id="ENSCCRT00020118199.1">
    <property type="protein sequence ID" value="ENSCCRP00020108195.1"/>
    <property type="gene ID" value="ENSCCRG00020049324.1"/>
</dbReference>
<dbReference type="AlphaFoldDB" id="A0A8C2Q607"/>
<keyword evidence="2" id="KW-0378">Hydrolase</keyword>
<dbReference type="Proteomes" id="UP000694701">
    <property type="component" value="Unplaced"/>
</dbReference>
<name>A0A8C2Q607_CYPCA</name>
<organism evidence="4 5">
    <name type="scientific">Cyprinus carpio</name>
    <name type="common">Common carp</name>
    <dbReference type="NCBI Taxonomy" id="7962"/>
    <lineage>
        <taxon>Eukaryota</taxon>
        <taxon>Metazoa</taxon>
        <taxon>Chordata</taxon>
        <taxon>Craniata</taxon>
        <taxon>Vertebrata</taxon>
        <taxon>Euteleostomi</taxon>
        <taxon>Actinopterygii</taxon>
        <taxon>Neopterygii</taxon>
        <taxon>Teleostei</taxon>
        <taxon>Ostariophysi</taxon>
        <taxon>Cypriniformes</taxon>
        <taxon>Cyprinidae</taxon>
        <taxon>Cyprininae</taxon>
        <taxon>Cyprinus</taxon>
    </lineage>
</organism>
<evidence type="ECO:0000313" key="4">
    <source>
        <dbReference type="Ensembl" id="ENSCCRP00020108195.1"/>
    </source>
</evidence>
<dbReference type="GO" id="GO:0016787">
    <property type="term" value="F:hydrolase activity"/>
    <property type="evidence" value="ECO:0007669"/>
    <property type="project" value="UniProtKB-KW"/>
</dbReference>
<keyword evidence="3" id="KW-0812">Transmembrane</keyword>
<dbReference type="Gene3D" id="3.30.420.40">
    <property type="match status" value="1"/>
</dbReference>
<keyword evidence="3" id="KW-1133">Transmembrane helix</keyword>
<evidence type="ECO:0000256" key="3">
    <source>
        <dbReference type="SAM" id="Phobius"/>
    </source>
</evidence>
<dbReference type="Pfam" id="PF01150">
    <property type="entry name" value="GDA1_CD39"/>
    <property type="match status" value="1"/>
</dbReference>
<reference evidence="4" key="1">
    <citation type="submission" date="2025-08" db="UniProtKB">
        <authorList>
            <consortium name="Ensembl"/>
        </authorList>
    </citation>
    <scope>IDENTIFICATION</scope>
</reference>
<evidence type="ECO:0000313" key="5">
    <source>
        <dbReference type="Proteomes" id="UP000694701"/>
    </source>
</evidence>
<dbReference type="InterPro" id="IPR000407">
    <property type="entry name" value="GDA1_CD39_NTPase"/>
</dbReference>
<keyword evidence="3" id="KW-0472">Membrane</keyword>